<evidence type="ECO:0000313" key="2">
    <source>
        <dbReference type="EMBL" id="CAE7459210.1"/>
    </source>
</evidence>
<feature type="region of interest" description="Disordered" evidence="1">
    <location>
        <begin position="1"/>
        <end position="21"/>
    </location>
</feature>
<dbReference type="AlphaFoldDB" id="A0A812S0V6"/>
<proteinExistence type="predicted"/>
<feature type="compositionally biased region" description="Low complexity" evidence="1">
    <location>
        <begin position="1"/>
        <end position="13"/>
    </location>
</feature>
<comment type="caution">
    <text evidence="2">The sequence shown here is derived from an EMBL/GenBank/DDBJ whole genome shotgun (WGS) entry which is preliminary data.</text>
</comment>
<organism evidence="2 3">
    <name type="scientific">Symbiodinium natans</name>
    <dbReference type="NCBI Taxonomy" id="878477"/>
    <lineage>
        <taxon>Eukaryota</taxon>
        <taxon>Sar</taxon>
        <taxon>Alveolata</taxon>
        <taxon>Dinophyceae</taxon>
        <taxon>Suessiales</taxon>
        <taxon>Symbiodiniaceae</taxon>
        <taxon>Symbiodinium</taxon>
    </lineage>
</organism>
<feature type="region of interest" description="Disordered" evidence="1">
    <location>
        <begin position="40"/>
        <end position="82"/>
    </location>
</feature>
<dbReference type="Proteomes" id="UP000604046">
    <property type="component" value="Unassembled WGS sequence"/>
</dbReference>
<accession>A0A812S0V6</accession>
<feature type="compositionally biased region" description="Polar residues" evidence="1">
    <location>
        <begin position="49"/>
        <end position="59"/>
    </location>
</feature>
<evidence type="ECO:0000313" key="3">
    <source>
        <dbReference type="Proteomes" id="UP000604046"/>
    </source>
</evidence>
<gene>
    <name evidence="2" type="ORF">SNAT2548_LOCUS25459</name>
</gene>
<dbReference type="EMBL" id="CAJNDS010002395">
    <property type="protein sequence ID" value="CAE7459210.1"/>
    <property type="molecule type" value="Genomic_DNA"/>
</dbReference>
<keyword evidence="3" id="KW-1185">Reference proteome</keyword>
<reference evidence="2" key="1">
    <citation type="submission" date="2021-02" db="EMBL/GenBank/DDBJ databases">
        <authorList>
            <person name="Dougan E. K."/>
            <person name="Rhodes N."/>
            <person name="Thang M."/>
            <person name="Chan C."/>
        </authorList>
    </citation>
    <scope>NUCLEOTIDE SEQUENCE</scope>
</reference>
<evidence type="ECO:0000256" key="1">
    <source>
        <dbReference type="SAM" id="MobiDB-lite"/>
    </source>
</evidence>
<sequence length="82" mass="8903">MPAASWWRASPAPGGAMPSCRCRRRGCSTLRVSRAPRGLWSSAGLDSPVLQNRQPSHPTKVSEAKGLEDDPFNPGLKKLKPH</sequence>
<protein>
    <submittedName>
        <fullName evidence="2">Uncharacterized protein</fullName>
    </submittedName>
</protein>
<name>A0A812S0V6_9DINO</name>